<evidence type="ECO:0000313" key="2">
    <source>
        <dbReference type="Proteomes" id="UP000323506"/>
    </source>
</evidence>
<sequence length="62" mass="7519">MRFQFQVVIHWILAQINSRCKRCSAMFLLKSDCQFLMSSLKLPIESWCNFFSNRFEFACNFR</sequence>
<evidence type="ECO:0000313" key="1">
    <source>
        <dbReference type="EMBL" id="TYG80136.1"/>
    </source>
</evidence>
<keyword evidence="2" id="KW-1185">Reference proteome</keyword>
<accession>A0A5D2DIN0</accession>
<dbReference type="Proteomes" id="UP000323506">
    <property type="component" value="Chromosome D02"/>
</dbReference>
<name>A0A5D2DIN0_GOSDA</name>
<organism evidence="1 2">
    <name type="scientific">Gossypium darwinii</name>
    <name type="common">Darwin's cotton</name>
    <name type="synonym">Gossypium barbadense var. darwinii</name>
    <dbReference type="NCBI Taxonomy" id="34276"/>
    <lineage>
        <taxon>Eukaryota</taxon>
        <taxon>Viridiplantae</taxon>
        <taxon>Streptophyta</taxon>
        <taxon>Embryophyta</taxon>
        <taxon>Tracheophyta</taxon>
        <taxon>Spermatophyta</taxon>
        <taxon>Magnoliopsida</taxon>
        <taxon>eudicotyledons</taxon>
        <taxon>Gunneridae</taxon>
        <taxon>Pentapetalae</taxon>
        <taxon>rosids</taxon>
        <taxon>malvids</taxon>
        <taxon>Malvales</taxon>
        <taxon>Malvaceae</taxon>
        <taxon>Malvoideae</taxon>
        <taxon>Gossypium</taxon>
    </lineage>
</organism>
<proteinExistence type="predicted"/>
<dbReference type="EMBL" id="CM017702">
    <property type="protein sequence ID" value="TYG80136.1"/>
    <property type="molecule type" value="Genomic_DNA"/>
</dbReference>
<dbReference type="AlphaFoldDB" id="A0A5D2DIN0"/>
<gene>
    <name evidence="1" type="ORF">ES288_D02G192600v1</name>
</gene>
<protein>
    <submittedName>
        <fullName evidence="1">Uncharacterized protein</fullName>
    </submittedName>
</protein>
<reference evidence="1 2" key="1">
    <citation type="submission" date="2019-06" db="EMBL/GenBank/DDBJ databases">
        <title>WGS assembly of Gossypium darwinii.</title>
        <authorList>
            <person name="Chen Z.J."/>
            <person name="Sreedasyam A."/>
            <person name="Ando A."/>
            <person name="Song Q."/>
            <person name="De L."/>
            <person name="Hulse-Kemp A."/>
            <person name="Ding M."/>
            <person name="Ye W."/>
            <person name="Kirkbride R."/>
            <person name="Jenkins J."/>
            <person name="Plott C."/>
            <person name="Lovell J."/>
            <person name="Lin Y.-M."/>
            <person name="Vaughn R."/>
            <person name="Liu B."/>
            <person name="Li W."/>
            <person name="Simpson S."/>
            <person name="Scheffler B."/>
            <person name="Saski C."/>
            <person name="Grover C."/>
            <person name="Hu G."/>
            <person name="Conover J."/>
            <person name="Carlson J."/>
            <person name="Shu S."/>
            <person name="Boston L."/>
            <person name="Williams M."/>
            <person name="Peterson D."/>
            <person name="Mcgee K."/>
            <person name="Jones D."/>
            <person name="Wendel J."/>
            <person name="Stelly D."/>
            <person name="Grimwood J."/>
            <person name="Schmutz J."/>
        </authorList>
    </citation>
    <scope>NUCLEOTIDE SEQUENCE [LARGE SCALE GENOMIC DNA]</scope>
    <source>
        <strain evidence="1">1808015.09</strain>
    </source>
</reference>